<keyword evidence="1" id="KW-0805">Transcription regulation</keyword>
<dbReference type="PANTHER" id="PTHR34236:SF1">
    <property type="entry name" value="DIMETHYL SULFOXIDE REDUCTASE TRANSCRIPTIONAL ACTIVATOR"/>
    <property type="match status" value="1"/>
</dbReference>
<sequence>MAKSIQPNTYEGFICPARSVKRGRRLAATFPDDVLCSRVGVVRMKRVRITLSPPNAYLPPVYRLLTQQATYLSEVYIVNWNVTEPPVGFLLLVRGAYERLGDELETAENVRDFELFPNGDEEAYCFLAADGITAGRALFENFTREDILTVPPIECHDDGSSTFTLVGTDAAIQAAVEGVPEGVTVTIDAVGTGRVAADDPGRSLSPRQRETVQAALRVGYYDVPREATTAAVADEVGCATATASEHLRRAERRVLSSLFGE</sequence>
<dbReference type="PATRIC" id="fig|469382.19.peg.498"/>
<dbReference type="InterPro" id="IPR007050">
    <property type="entry name" value="HTH_bacterioopsin"/>
</dbReference>
<feature type="domain" description="HTH bat-type" evidence="3">
    <location>
        <begin position="204"/>
        <end position="255"/>
    </location>
</feature>
<evidence type="ECO:0000313" key="5">
    <source>
        <dbReference type="EMBL" id="ELY30702.1"/>
    </source>
</evidence>
<dbReference type="AlphaFoldDB" id="L9V0Z9"/>
<comment type="caution">
    <text evidence="5">The sequence shown here is derived from an EMBL/GenBank/DDBJ whole genome shotgun (WGS) entry which is preliminary data.</text>
</comment>
<evidence type="ECO:0000256" key="1">
    <source>
        <dbReference type="ARBA" id="ARBA00023015"/>
    </source>
</evidence>
<proteinExistence type="predicted"/>
<protein>
    <submittedName>
        <fullName evidence="5">DNA binding protein</fullName>
    </submittedName>
</protein>
<gene>
    <name evidence="5" type="ORF">C499_02519</name>
</gene>
<evidence type="ECO:0000259" key="3">
    <source>
        <dbReference type="Pfam" id="PF04967"/>
    </source>
</evidence>
<evidence type="ECO:0000256" key="2">
    <source>
        <dbReference type="ARBA" id="ARBA00023163"/>
    </source>
</evidence>
<dbReference type="Proteomes" id="UP000011585">
    <property type="component" value="Unassembled WGS sequence"/>
</dbReference>
<accession>L9V0Z9</accession>
<name>L9V0Z9_HALBP</name>
<feature type="domain" description="HVO-0513-like N-terminal" evidence="4">
    <location>
        <begin position="89"/>
        <end position="192"/>
    </location>
</feature>
<dbReference type="Pfam" id="PF24278">
    <property type="entry name" value="HVO_0513_N"/>
    <property type="match status" value="1"/>
</dbReference>
<dbReference type="InterPro" id="IPR056493">
    <property type="entry name" value="HVO_0513_N"/>
</dbReference>
<dbReference type="PANTHER" id="PTHR34236">
    <property type="entry name" value="DIMETHYL SULFOXIDE REDUCTASE TRANSCRIPTIONAL ACTIVATOR"/>
    <property type="match status" value="1"/>
</dbReference>
<dbReference type="EMBL" id="AOHT01000008">
    <property type="protein sequence ID" value="ELY30702.1"/>
    <property type="molecule type" value="Genomic_DNA"/>
</dbReference>
<evidence type="ECO:0000313" key="6">
    <source>
        <dbReference type="Proteomes" id="UP000011585"/>
    </source>
</evidence>
<evidence type="ECO:0000259" key="4">
    <source>
        <dbReference type="Pfam" id="PF24278"/>
    </source>
</evidence>
<organism evidence="5 6">
    <name type="scientific">Halogeometricum borinquense (strain ATCC 700274 / DSM 11551 / JCM 10706 / KCTC 4070 / PR3)</name>
    <dbReference type="NCBI Taxonomy" id="469382"/>
    <lineage>
        <taxon>Archaea</taxon>
        <taxon>Methanobacteriati</taxon>
        <taxon>Methanobacteriota</taxon>
        <taxon>Stenosarchaea group</taxon>
        <taxon>Halobacteria</taxon>
        <taxon>Halobacteriales</taxon>
        <taxon>Haloferacaceae</taxon>
        <taxon>Halogeometricum</taxon>
    </lineage>
</organism>
<reference evidence="5 6" key="1">
    <citation type="journal article" date="2014" name="PLoS Genet.">
        <title>Phylogenetically driven sequencing of extremely halophilic archaea reveals strategies for static and dynamic osmo-response.</title>
        <authorList>
            <person name="Becker E.A."/>
            <person name="Seitzer P.M."/>
            <person name="Tritt A."/>
            <person name="Larsen D."/>
            <person name="Krusor M."/>
            <person name="Yao A.I."/>
            <person name="Wu D."/>
            <person name="Madern D."/>
            <person name="Eisen J.A."/>
            <person name="Darling A.E."/>
            <person name="Facciotti M.T."/>
        </authorList>
    </citation>
    <scope>NUCLEOTIDE SEQUENCE [LARGE SCALE GENOMIC DNA]</scope>
    <source>
        <strain evidence="5 6">DSM 11551</strain>
    </source>
</reference>
<dbReference type="Pfam" id="PF04967">
    <property type="entry name" value="HTH_10"/>
    <property type="match status" value="1"/>
</dbReference>
<keyword evidence="2" id="KW-0804">Transcription</keyword>